<protein>
    <recommendedName>
        <fullName evidence="4">30S ribosomal protein S21</fullName>
    </recommendedName>
</protein>
<keyword evidence="3 4" id="KW-0687">Ribonucleoprotein</keyword>
<comment type="caution">
    <text evidence="5">The sequence shown here is derived from an EMBL/GenBank/DDBJ whole genome shotgun (WGS) entry which is preliminary data.</text>
</comment>
<reference evidence="5 6" key="1">
    <citation type="journal article" date="2016" name="Nat. Commun.">
        <title>Thousands of microbial genomes shed light on interconnected biogeochemical processes in an aquifer system.</title>
        <authorList>
            <person name="Anantharaman K."/>
            <person name="Brown C.T."/>
            <person name="Hug L.A."/>
            <person name="Sharon I."/>
            <person name="Castelle C.J."/>
            <person name="Probst A.J."/>
            <person name="Thomas B.C."/>
            <person name="Singh A."/>
            <person name="Wilkins M.J."/>
            <person name="Karaoz U."/>
            <person name="Brodie E.L."/>
            <person name="Williams K.H."/>
            <person name="Hubbard S.S."/>
            <person name="Banfield J.F."/>
        </authorList>
    </citation>
    <scope>NUCLEOTIDE SEQUENCE [LARGE SCALE GENOMIC DNA]</scope>
</reference>
<keyword evidence="2 4" id="KW-0689">Ribosomal protein</keyword>
<organism evidence="5 6">
    <name type="scientific">Candidatus Daviesbacteria bacterium RIFCSPHIGHO2_12_FULL_37_11</name>
    <dbReference type="NCBI Taxonomy" id="1797777"/>
    <lineage>
        <taxon>Bacteria</taxon>
        <taxon>Candidatus Daviesiibacteriota</taxon>
    </lineage>
</organism>
<dbReference type="GO" id="GO:0006412">
    <property type="term" value="P:translation"/>
    <property type="evidence" value="ECO:0007669"/>
    <property type="project" value="InterPro"/>
</dbReference>
<dbReference type="Pfam" id="PF01165">
    <property type="entry name" value="Ribosomal_S21"/>
    <property type="match status" value="1"/>
</dbReference>
<dbReference type="AlphaFoldDB" id="A0A1F5KA40"/>
<dbReference type="InterPro" id="IPR001911">
    <property type="entry name" value="Ribosomal_bS21"/>
</dbReference>
<sequence>MPIVIKAGPNDTTDSVIRKFQKQVAAEGLVQEIRDREFYKKPAELRKQYLAEKRRKIMRAKRQDI</sequence>
<evidence type="ECO:0000313" key="5">
    <source>
        <dbReference type="EMBL" id="OGE37675.1"/>
    </source>
</evidence>
<dbReference type="Gene3D" id="1.20.5.1150">
    <property type="entry name" value="Ribosomal protein S8"/>
    <property type="match status" value="1"/>
</dbReference>
<dbReference type="Proteomes" id="UP000176527">
    <property type="component" value="Unassembled WGS sequence"/>
</dbReference>
<evidence type="ECO:0000256" key="1">
    <source>
        <dbReference type="ARBA" id="ARBA00006640"/>
    </source>
</evidence>
<dbReference type="GO" id="GO:0003735">
    <property type="term" value="F:structural constituent of ribosome"/>
    <property type="evidence" value="ECO:0007669"/>
    <property type="project" value="InterPro"/>
</dbReference>
<dbReference type="GO" id="GO:1990904">
    <property type="term" value="C:ribonucleoprotein complex"/>
    <property type="evidence" value="ECO:0007669"/>
    <property type="project" value="UniProtKB-KW"/>
</dbReference>
<dbReference type="PRINTS" id="PR00976">
    <property type="entry name" value="RIBOSOMALS21"/>
</dbReference>
<proteinExistence type="inferred from homology"/>
<gene>
    <name evidence="5" type="ORF">A3F00_04455</name>
</gene>
<evidence type="ECO:0000256" key="2">
    <source>
        <dbReference type="ARBA" id="ARBA00022980"/>
    </source>
</evidence>
<dbReference type="NCBIfam" id="TIGR00030">
    <property type="entry name" value="S21p"/>
    <property type="match status" value="1"/>
</dbReference>
<accession>A0A1F5KA40</accession>
<dbReference type="GO" id="GO:0005840">
    <property type="term" value="C:ribosome"/>
    <property type="evidence" value="ECO:0007669"/>
    <property type="project" value="UniProtKB-KW"/>
</dbReference>
<name>A0A1F5KA40_9BACT</name>
<evidence type="ECO:0000256" key="4">
    <source>
        <dbReference type="RuleBase" id="RU000667"/>
    </source>
</evidence>
<dbReference type="InterPro" id="IPR038380">
    <property type="entry name" value="Ribosomal_bS21_sf"/>
</dbReference>
<dbReference type="EMBL" id="MFDE01000038">
    <property type="protein sequence ID" value="OGE37675.1"/>
    <property type="molecule type" value="Genomic_DNA"/>
</dbReference>
<evidence type="ECO:0000256" key="3">
    <source>
        <dbReference type="ARBA" id="ARBA00023274"/>
    </source>
</evidence>
<comment type="similarity">
    <text evidence="1 4">Belongs to the bacterial ribosomal protein bS21 family.</text>
</comment>
<evidence type="ECO:0000313" key="6">
    <source>
        <dbReference type="Proteomes" id="UP000176527"/>
    </source>
</evidence>